<proteinExistence type="predicted"/>
<sequence>MKLTGSVVFLPVQNLAETRRFYTQVLGLELAMAQPGGAEIYDTGRSYWGFCQYGDGRPTLGGDKGVCLSLNCEDRAEVDARWQAALERGAQPVQPPARHSRFPVYSCFLADPDGYRVELQVIEMEE</sequence>
<dbReference type="AlphaFoldDB" id="A0A9D1YCX8"/>
<dbReference type="PROSITE" id="PS51819">
    <property type="entry name" value="VOC"/>
    <property type="match status" value="1"/>
</dbReference>
<dbReference type="EMBL" id="DXDU01000055">
    <property type="protein sequence ID" value="HIY26209.1"/>
    <property type="molecule type" value="Genomic_DNA"/>
</dbReference>
<dbReference type="CDD" id="cd06587">
    <property type="entry name" value="VOC"/>
    <property type="match status" value="1"/>
</dbReference>
<evidence type="ECO:0000259" key="1">
    <source>
        <dbReference type="PROSITE" id="PS51819"/>
    </source>
</evidence>
<organism evidence="2 3">
    <name type="scientific">Candidatus Acutalibacter pullistercoris</name>
    <dbReference type="NCBI Taxonomy" id="2838418"/>
    <lineage>
        <taxon>Bacteria</taxon>
        <taxon>Bacillati</taxon>
        <taxon>Bacillota</taxon>
        <taxon>Clostridia</taxon>
        <taxon>Eubacteriales</taxon>
        <taxon>Acutalibacteraceae</taxon>
        <taxon>Acutalibacter</taxon>
    </lineage>
</organism>
<dbReference type="PANTHER" id="PTHR36503:SF3">
    <property type="entry name" value="BLR0126 PROTEIN"/>
    <property type="match status" value="1"/>
</dbReference>
<dbReference type="Gene3D" id="3.10.180.10">
    <property type="entry name" value="2,3-Dihydroxybiphenyl 1,2-Dioxygenase, domain 1"/>
    <property type="match status" value="1"/>
</dbReference>
<protein>
    <submittedName>
        <fullName evidence="2">VOC family protein</fullName>
    </submittedName>
</protein>
<evidence type="ECO:0000313" key="3">
    <source>
        <dbReference type="Proteomes" id="UP000823915"/>
    </source>
</evidence>
<gene>
    <name evidence="2" type="ORF">H9838_03440</name>
</gene>
<accession>A0A9D1YCX8</accession>
<reference evidence="2" key="2">
    <citation type="submission" date="2021-04" db="EMBL/GenBank/DDBJ databases">
        <authorList>
            <person name="Gilroy R."/>
        </authorList>
    </citation>
    <scope>NUCLEOTIDE SEQUENCE</scope>
    <source>
        <strain evidence="2">1282</strain>
    </source>
</reference>
<dbReference type="InterPro" id="IPR037523">
    <property type="entry name" value="VOC_core"/>
</dbReference>
<name>A0A9D1YCX8_9FIRM</name>
<comment type="caution">
    <text evidence="2">The sequence shown here is derived from an EMBL/GenBank/DDBJ whole genome shotgun (WGS) entry which is preliminary data.</text>
</comment>
<dbReference type="PANTHER" id="PTHR36503">
    <property type="entry name" value="BLR2520 PROTEIN"/>
    <property type="match status" value="1"/>
</dbReference>
<evidence type="ECO:0000313" key="2">
    <source>
        <dbReference type="EMBL" id="HIY26209.1"/>
    </source>
</evidence>
<feature type="domain" description="VOC" evidence="1">
    <location>
        <begin position="3"/>
        <end position="122"/>
    </location>
</feature>
<reference evidence="2" key="1">
    <citation type="journal article" date="2021" name="PeerJ">
        <title>Extensive microbial diversity within the chicken gut microbiome revealed by metagenomics and culture.</title>
        <authorList>
            <person name="Gilroy R."/>
            <person name="Ravi A."/>
            <person name="Getino M."/>
            <person name="Pursley I."/>
            <person name="Horton D.L."/>
            <person name="Alikhan N.F."/>
            <person name="Baker D."/>
            <person name="Gharbi K."/>
            <person name="Hall N."/>
            <person name="Watson M."/>
            <person name="Adriaenssens E.M."/>
            <person name="Foster-Nyarko E."/>
            <person name="Jarju S."/>
            <person name="Secka A."/>
            <person name="Antonio M."/>
            <person name="Oren A."/>
            <person name="Chaudhuri R.R."/>
            <person name="La Ragione R."/>
            <person name="Hildebrand F."/>
            <person name="Pallen M.J."/>
        </authorList>
    </citation>
    <scope>NUCLEOTIDE SEQUENCE</scope>
    <source>
        <strain evidence="2">1282</strain>
    </source>
</reference>
<dbReference type="InterPro" id="IPR004360">
    <property type="entry name" value="Glyas_Fos-R_dOase_dom"/>
</dbReference>
<dbReference type="Pfam" id="PF00903">
    <property type="entry name" value="Glyoxalase"/>
    <property type="match status" value="1"/>
</dbReference>
<dbReference type="InterPro" id="IPR029068">
    <property type="entry name" value="Glyas_Bleomycin-R_OHBP_Dase"/>
</dbReference>
<dbReference type="Proteomes" id="UP000823915">
    <property type="component" value="Unassembled WGS sequence"/>
</dbReference>
<dbReference type="SUPFAM" id="SSF54593">
    <property type="entry name" value="Glyoxalase/Bleomycin resistance protein/Dihydroxybiphenyl dioxygenase"/>
    <property type="match status" value="1"/>
</dbReference>